<dbReference type="SUPFAM" id="SSF53756">
    <property type="entry name" value="UDP-Glycosyltransferase/glycogen phosphorylase"/>
    <property type="match status" value="1"/>
</dbReference>
<organism evidence="1 2">
    <name type="scientific">Candidatus Yanofskybacteria bacterium CG10_big_fil_rev_8_21_14_0_10_46_23</name>
    <dbReference type="NCBI Taxonomy" id="1975098"/>
    <lineage>
        <taxon>Bacteria</taxon>
        <taxon>Candidatus Yanofskyibacteriota</taxon>
    </lineage>
</organism>
<reference evidence="1 2" key="1">
    <citation type="submission" date="2017-09" db="EMBL/GenBank/DDBJ databases">
        <title>Depth-based differentiation of microbial function through sediment-hosted aquifers and enrichment of novel symbionts in the deep terrestrial subsurface.</title>
        <authorList>
            <person name="Probst A.J."/>
            <person name="Ladd B."/>
            <person name="Jarett J.K."/>
            <person name="Geller-Mcgrath D.E."/>
            <person name="Sieber C.M."/>
            <person name="Emerson J.B."/>
            <person name="Anantharaman K."/>
            <person name="Thomas B.C."/>
            <person name="Malmstrom R."/>
            <person name="Stieglmeier M."/>
            <person name="Klingl A."/>
            <person name="Woyke T."/>
            <person name="Ryan C.M."/>
            <person name="Banfield J.F."/>
        </authorList>
    </citation>
    <scope>NUCLEOTIDE SEQUENCE [LARGE SCALE GENOMIC DNA]</scope>
    <source>
        <strain evidence="1">CG10_big_fil_rev_8_21_14_0_10_46_23</strain>
    </source>
</reference>
<dbReference type="AlphaFoldDB" id="A0A2H0R526"/>
<proteinExistence type="predicted"/>
<dbReference type="Proteomes" id="UP000230232">
    <property type="component" value="Unassembled WGS sequence"/>
</dbReference>
<evidence type="ECO:0000313" key="1">
    <source>
        <dbReference type="EMBL" id="PIR41629.1"/>
    </source>
</evidence>
<accession>A0A2H0R526</accession>
<dbReference type="EMBL" id="PCXO01000003">
    <property type="protein sequence ID" value="PIR41629.1"/>
    <property type="molecule type" value="Genomic_DNA"/>
</dbReference>
<evidence type="ECO:0000313" key="2">
    <source>
        <dbReference type="Proteomes" id="UP000230232"/>
    </source>
</evidence>
<name>A0A2H0R526_9BACT</name>
<comment type="caution">
    <text evidence="1">The sequence shown here is derived from an EMBL/GenBank/DDBJ whole genome shotgun (WGS) entry which is preliminary data.</text>
</comment>
<gene>
    <name evidence="1" type="ORF">COV31_00105</name>
</gene>
<sequence length="400" mass="46051">MPELLKLNKKILIISSYAPPKTNGGAKYLFNILSNFTPDSYCFLTSHKNFYKNKSDVSYLLPCHYYFYDLPPTSKKYFDHFIIILSKPFRILITIYKSLRLIKKERIELLVGVTGQGQTLLLTYILSRLGGIPYCSWMVDLWRENNLTSGWKRFANYFEPILFRQATLIFLSNPGFEAHYQDLYPHIINKFQVISAYTTIVDHPSAIHNYKSYPPYHVVYIGSIYWAQEDSIIDIIDAIDEIRDIDVRLDLYSTDPTERIISLANKSGRVSIKSASQDEIIEIQSQASILFLPLSIDLEDNFVIKTALPSKINEYLISGRPILIHAPANSYLSKYAKKHDFALVVNLKNKEELKIGIKRLLLDEDYANQFVRAAQKIAATNSSSTKNFYILAELINNLEI</sequence>
<dbReference type="Gene3D" id="3.40.50.2000">
    <property type="entry name" value="Glycogen Phosphorylase B"/>
    <property type="match status" value="1"/>
</dbReference>
<protein>
    <recommendedName>
        <fullName evidence="3">Glycosyl transferase family 1 domain-containing protein</fullName>
    </recommendedName>
</protein>
<evidence type="ECO:0008006" key="3">
    <source>
        <dbReference type="Google" id="ProtNLM"/>
    </source>
</evidence>